<accession>E9G0L7</accession>
<keyword evidence="3" id="KW-1185">Reference proteome</keyword>
<evidence type="ECO:0000313" key="3">
    <source>
        <dbReference type="Proteomes" id="UP000000305"/>
    </source>
</evidence>
<feature type="region of interest" description="Disordered" evidence="1">
    <location>
        <begin position="1"/>
        <end position="200"/>
    </location>
</feature>
<dbReference type="Proteomes" id="UP000000305">
    <property type="component" value="Unassembled WGS sequence"/>
</dbReference>
<feature type="compositionally biased region" description="Basic and acidic residues" evidence="1">
    <location>
        <begin position="1"/>
        <end position="16"/>
    </location>
</feature>
<reference evidence="2 3" key="1">
    <citation type="journal article" date="2011" name="Science">
        <title>The ecoresponsive genome of Daphnia pulex.</title>
        <authorList>
            <person name="Colbourne J.K."/>
            <person name="Pfrender M.E."/>
            <person name="Gilbert D."/>
            <person name="Thomas W.K."/>
            <person name="Tucker A."/>
            <person name="Oakley T.H."/>
            <person name="Tokishita S."/>
            <person name="Aerts A."/>
            <person name="Arnold G.J."/>
            <person name="Basu M.K."/>
            <person name="Bauer D.J."/>
            <person name="Caceres C.E."/>
            <person name="Carmel L."/>
            <person name="Casola C."/>
            <person name="Choi J.H."/>
            <person name="Detter J.C."/>
            <person name="Dong Q."/>
            <person name="Dusheyko S."/>
            <person name="Eads B.D."/>
            <person name="Frohlich T."/>
            <person name="Geiler-Samerotte K.A."/>
            <person name="Gerlach D."/>
            <person name="Hatcher P."/>
            <person name="Jogdeo S."/>
            <person name="Krijgsveld J."/>
            <person name="Kriventseva E.V."/>
            <person name="Kultz D."/>
            <person name="Laforsch C."/>
            <person name="Lindquist E."/>
            <person name="Lopez J."/>
            <person name="Manak J.R."/>
            <person name="Muller J."/>
            <person name="Pangilinan J."/>
            <person name="Patwardhan R.P."/>
            <person name="Pitluck S."/>
            <person name="Pritham E.J."/>
            <person name="Rechtsteiner A."/>
            <person name="Rho M."/>
            <person name="Rogozin I.B."/>
            <person name="Sakarya O."/>
            <person name="Salamov A."/>
            <person name="Schaack S."/>
            <person name="Shapiro H."/>
            <person name="Shiga Y."/>
            <person name="Skalitzky C."/>
            <person name="Smith Z."/>
            <person name="Souvorov A."/>
            <person name="Sung W."/>
            <person name="Tang Z."/>
            <person name="Tsuchiya D."/>
            <person name="Tu H."/>
            <person name="Vos H."/>
            <person name="Wang M."/>
            <person name="Wolf Y.I."/>
            <person name="Yamagata H."/>
            <person name="Yamada T."/>
            <person name="Ye Y."/>
            <person name="Shaw J.R."/>
            <person name="Andrews J."/>
            <person name="Crease T.J."/>
            <person name="Tang H."/>
            <person name="Lucas S.M."/>
            <person name="Robertson H.M."/>
            <person name="Bork P."/>
            <person name="Koonin E.V."/>
            <person name="Zdobnov E.M."/>
            <person name="Grigoriev I.V."/>
            <person name="Lynch M."/>
            <person name="Boore J.L."/>
        </authorList>
    </citation>
    <scope>NUCLEOTIDE SEQUENCE [LARGE SCALE GENOMIC DNA]</scope>
</reference>
<name>E9G0L7_DAPPU</name>
<feature type="compositionally biased region" description="Basic and acidic residues" evidence="1">
    <location>
        <begin position="43"/>
        <end position="61"/>
    </location>
</feature>
<evidence type="ECO:0000256" key="1">
    <source>
        <dbReference type="SAM" id="MobiDB-lite"/>
    </source>
</evidence>
<dbReference type="HOGENOM" id="CLU_829667_0_0_1"/>
<protein>
    <submittedName>
        <fullName evidence="2">Uncharacterized protein</fullName>
    </submittedName>
</protein>
<gene>
    <name evidence="2" type="ORF">DAPPUDRAFT_312367</name>
</gene>
<feature type="compositionally biased region" description="Basic and acidic residues" evidence="1">
    <location>
        <begin position="158"/>
        <end position="170"/>
    </location>
</feature>
<feature type="compositionally biased region" description="Basic and acidic residues" evidence="1">
    <location>
        <begin position="106"/>
        <end position="115"/>
    </location>
</feature>
<feature type="compositionally biased region" description="Low complexity" evidence="1">
    <location>
        <begin position="93"/>
        <end position="103"/>
    </location>
</feature>
<feature type="compositionally biased region" description="Basic and acidic residues" evidence="1">
    <location>
        <begin position="25"/>
        <end position="36"/>
    </location>
</feature>
<dbReference type="EMBL" id="GL732528">
    <property type="protein sequence ID" value="EFX86926.1"/>
    <property type="molecule type" value="Genomic_DNA"/>
</dbReference>
<proteinExistence type="predicted"/>
<dbReference type="InParanoid" id="E9G0L7"/>
<dbReference type="PANTHER" id="PTHR36943">
    <property type="entry name" value="CCHC-TYPE DOMAIN-CONTAINING PROTEIN"/>
    <property type="match status" value="1"/>
</dbReference>
<organism evidence="2 3">
    <name type="scientific">Daphnia pulex</name>
    <name type="common">Water flea</name>
    <dbReference type="NCBI Taxonomy" id="6669"/>
    <lineage>
        <taxon>Eukaryota</taxon>
        <taxon>Metazoa</taxon>
        <taxon>Ecdysozoa</taxon>
        <taxon>Arthropoda</taxon>
        <taxon>Crustacea</taxon>
        <taxon>Branchiopoda</taxon>
        <taxon>Diplostraca</taxon>
        <taxon>Cladocera</taxon>
        <taxon>Anomopoda</taxon>
        <taxon>Daphniidae</taxon>
        <taxon>Daphnia</taxon>
    </lineage>
</organism>
<feature type="compositionally biased region" description="Basic and acidic residues" evidence="1">
    <location>
        <begin position="68"/>
        <end position="88"/>
    </location>
</feature>
<dbReference type="AlphaFoldDB" id="E9G0L7"/>
<evidence type="ECO:0000313" key="2">
    <source>
        <dbReference type="EMBL" id="EFX86926.1"/>
    </source>
</evidence>
<sequence length="335" mass="39010">MEKRDHQQAQQEKPEDSNVLPPINKETDFFEKEDPHAFPPNPDKSDLLEKKDSQRQAEEPHVLPPNLEKSDFFEKKDNQPQVSQEDRNVFSQNNLNAAANNPNPKHKPEDIHAEHALPQNPEKNDLFEKKDNQSQHKPENQQALLLNPENPDLMIQKDNQREKKGDREENLQTELLKPKSQRQQTVLGNPKVEQEELGETQKQSIKQYIKKSLGLLSPVKQLFQQRKQEQLENNPTVEKCVINGKTFLLKNKWDYDYKLAAVHYNVWKSIGKPKINTKTNRTSYRIVKPYIGEIKVEIVIDNKKSIIPILVFDDPSQKFNESVYIVDELEFKSGV</sequence>
<feature type="compositionally biased region" description="Basic and acidic residues" evidence="1">
    <location>
        <begin position="122"/>
        <end position="139"/>
    </location>
</feature>
<dbReference type="KEGG" id="dpx:DAPPUDRAFT_312367"/>
<dbReference type="PANTHER" id="PTHR36943:SF1">
    <property type="entry name" value="CCHC-TYPE DOMAIN-CONTAINING PROTEIN"/>
    <property type="match status" value="1"/>
</dbReference>